<dbReference type="EMBL" id="WJEE01000021">
    <property type="protein sequence ID" value="MRI66833.1"/>
    <property type="molecule type" value="Genomic_DNA"/>
</dbReference>
<keyword evidence="3" id="KW-0472">Membrane</keyword>
<dbReference type="PANTHER" id="PTHR30429">
    <property type="entry name" value="D-METHIONINE-BINDING LIPOPROTEIN METQ"/>
    <property type="match status" value="1"/>
</dbReference>
<feature type="chain" id="PRO_5039292282" description="Lipoprotein" evidence="9">
    <location>
        <begin position="20"/>
        <end position="297"/>
    </location>
</feature>
<evidence type="ECO:0000256" key="9">
    <source>
        <dbReference type="SAM" id="SignalP"/>
    </source>
</evidence>
<organism evidence="10 11">
    <name type="scientific">Gracilibacillus thailandensis</name>
    <dbReference type="NCBI Taxonomy" id="563735"/>
    <lineage>
        <taxon>Bacteria</taxon>
        <taxon>Bacillati</taxon>
        <taxon>Bacillota</taxon>
        <taxon>Bacilli</taxon>
        <taxon>Bacillales</taxon>
        <taxon>Bacillaceae</taxon>
        <taxon>Gracilibacillus</taxon>
    </lineage>
</organism>
<gene>
    <name evidence="10" type="ORF">GH885_10870</name>
</gene>
<evidence type="ECO:0000313" key="11">
    <source>
        <dbReference type="Proteomes" id="UP000435187"/>
    </source>
</evidence>
<name>A0A6N7QXH0_9BACI</name>
<proteinExistence type="inferred from homology"/>
<accession>A0A6N7QXH0</accession>
<dbReference type="Gene3D" id="3.40.190.10">
    <property type="entry name" value="Periplasmic binding protein-like II"/>
    <property type="match status" value="2"/>
</dbReference>
<keyword evidence="4" id="KW-0564">Palmitate</keyword>
<keyword evidence="11" id="KW-1185">Reference proteome</keyword>
<evidence type="ECO:0000256" key="6">
    <source>
        <dbReference type="PIRNR" id="PIRNR002854"/>
    </source>
</evidence>
<protein>
    <recommendedName>
        <fullName evidence="6">Lipoprotein</fullName>
    </recommendedName>
</protein>
<evidence type="ECO:0000256" key="3">
    <source>
        <dbReference type="ARBA" id="ARBA00023136"/>
    </source>
</evidence>
<dbReference type="Pfam" id="PF03180">
    <property type="entry name" value="Lipoprotein_9"/>
    <property type="match status" value="1"/>
</dbReference>
<evidence type="ECO:0000256" key="1">
    <source>
        <dbReference type="ARBA" id="ARBA00004635"/>
    </source>
</evidence>
<evidence type="ECO:0000256" key="5">
    <source>
        <dbReference type="ARBA" id="ARBA00023288"/>
    </source>
</evidence>
<dbReference type="PANTHER" id="PTHR30429:SF0">
    <property type="entry name" value="METHIONINE-BINDING LIPOPROTEIN METQ"/>
    <property type="match status" value="1"/>
</dbReference>
<dbReference type="InterPro" id="IPR004872">
    <property type="entry name" value="Lipoprotein_NlpA"/>
</dbReference>
<dbReference type="RefSeq" id="WP_163578606.1">
    <property type="nucleotide sequence ID" value="NZ_JBHUMW010000036.1"/>
</dbReference>
<evidence type="ECO:0000256" key="8">
    <source>
        <dbReference type="SAM" id="MobiDB-lite"/>
    </source>
</evidence>
<keyword evidence="2 9" id="KW-0732">Signal</keyword>
<comment type="similarity">
    <text evidence="6">Belongs to the nlpA lipoprotein family.</text>
</comment>
<evidence type="ECO:0000313" key="10">
    <source>
        <dbReference type="EMBL" id="MRI66833.1"/>
    </source>
</evidence>
<dbReference type="AlphaFoldDB" id="A0A6N7QXH0"/>
<feature type="region of interest" description="Disordered" evidence="8">
    <location>
        <begin position="26"/>
        <end position="51"/>
    </location>
</feature>
<feature type="signal peptide" evidence="9">
    <location>
        <begin position="1"/>
        <end position="19"/>
    </location>
</feature>
<evidence type="ECO:0000256" key="4">
    <source>
        <dbReference type="ARBA" id="ARBA00023139"/>
    </source>
</evidence>
<feature type="lipid moiety-binding region" description="S-diacylglycerol cysteine" evidence="7">
    <location>
        <position position="20"/>
    </location>
</feature>
<dbReference type="GO" id="GO:0016020">
    <property type="term" value="C:membrane"/>
    <property type="evidence" value="ECO:0007669"/>
    <property type="project" value="UniProtKB-SubCell"/>
</dbReference>
<evidence type="ECO:0000256" key="7">
    <source>
        <dbReference type="PIRSR" id="PIRSR002854-1"/>
    </source>
</evidence>
<sequence>MKKLIIFLLTALLSLALVACGTADNEEGAEDTSNSEENTEETNDEGATEENEELTKIVVGASAVPHSEVLEQAAPLLEEQGIELQIETYQEYVLPNQDLDSGLLDANYYQHTPFLETEKEQKGYDFVDLGGVHIEPIGFYSKNVESVEDIEEGTTIIMSRNVPDHGRNLLLLQEEGLITLDEDVDPTEATVEDIVENPLNLEFDTSIEPALLTQNYEREEDTVVAINTNYAIEHGLVPTEDAIILESPDSPYANLIVARSEDEDNEALQTLVDVLRSEEIQTFMEEEYDGAIIPVSE</sequence>
<dbReference type="SUPFAM" id="SSF53850">
    <property type="entry name" value="Periplasmic binding protein-like II"/>
    <property type="match status" value="1"/>
</dbReference>
<evidence type="ECO:0000256" key="2">
    <source>
        <dbReference type="ARBA" id="ARBA00022729"/>
    </source>
</evidence>
<reference evidence="10 11" key="1">
    <citation type="submission" date="2019-10" db="EMBL/GenBank/DDBJ databases">
        <title>Gracilibacillus salitolerans sp. nov., a moderate halophile isolated from a saline soil in northwest China.</title>
        <authorList>
            <person name="Gan L."/>
        </authorList>
    </citation>
    <scope>NUCLEOTIDE SEQUENCE [LARGE SCALE GENOMIC DNA]</scope>
    <source>
        <strain evidence="10 11">TP2-8</strain>
    </source>
</reference>
<dbReference type="Proteomes" id="UP000435187">
    <property type="component" value="Unassembled WGS sequence"/>
</dbReference>
<keyword evidence="5 6" id="KW-0449">Lipoprotein</keyword>
<comment type="caution">
    <text evidence="10">The sequence shown here is derived from an EMBL/GenBank/DDBJ whole genome shotgun (WGS) entry which is preliminary data.</text>
</comment>
<dbReference type="PIRSF" id="PIRSF002854">
    <property type="entry name" value="MetQ"/>
    <property type="match status" value="1"/>
</dbReference>
<comment type="subcellular location">
    <subcellularLocation>
        <location evidence="1">Membrane</location>
        <topology evidence="1">Lipid-anchor</topology>
    </subcellularLocation>
</comment>
<dbReference type="PROSITE" id="PS51257">
    <property type="entry name" value="PROKAR_LIPOPROTEIN"/>
    <property type="match status" value="1"/>
</dbReference>